<feature type="compositionally biased region" description="Polar residues" evidence="11">
    <location>
        <begin position="632"/>
        <end position="642"/>
    </location>
</feature>
<feature type="compositionally biased region" description="Polar residues" evidence="11">
    <location>
        <begin position="158"/>
        <end position="172"/>
    </location>
</feature>
<dbReference type="PANTHER" id="PTHR15012">
    <property type="entry name" value="APICAL PROTEIN/SHROOM-RELATED"/>
    <property type="match status" value="1"/>
</dbReference>
<comment type="similarity">
    <text evidence="2">Belongs to the shroom family.</text>
</comment>
<keyword evidence="6" id="KW-0493">Microtubule</keyword>
<keyword evidence="16" id="KW-1185">Reference proteome</keyword>
<sequence length="1580" mass="176401">MVSNCLSSNSRRDAEFLQVLFSSTGCQNAARAGQFVCMMELRELLLVSCEAGSGGEHEEKHAGVQSVELCLTGGSPWGFTLRGGLEHHEPLLITKVEDGSRAALGRLQIGDEIVSVNSVLLSGYRLEAICLVKSSRKTLSLGIKRRNESSCRPHSWHSAKSTDNPTTNTPKSEPNPVPDPTWQTKYDAGSLSKDFTSCWGQTNLRQVSCQFSSVGNMESVEPSSHACSKEQPLSSKPNGAADHPVFESAISKPNSACNTFLSGTADHSAPRGVTSTEGMFYRGIPSNLGVSSDCYRYLQIPMGNGGRVSPSVEEQASSKFSSTGRSNHRPVWHIPENKMSTTQAPSAPSPPLRSDSFTATRVHEKSLVGSFPEGLSVYPPQKPHCRAVDRQLDGERGHEARHSYNPPPKNDFLQPYLSVEDYPNQLNPTKLFSKSSTDVRQGQNPFAYELQHQRQHSDDSTFSVYPNATCSPKTQSIGSNYRSLQDLPTNTGSRNQTRTSMAFDPNHEGQAHFRYYCITAQQPSLESPTQGWMEDERRSETGTTRGATDRSFVGSQKVVKTKYPQPYLSVPENKSSNGYSKQAITAPSSQATSPVPNHLISKSSSGEREIPKKKDGVKPQPSRHVPNHQMEQKNSVSTYHQDNPWISKQDYKICPLKTPMLHSLAQESKKMAEKSVTAKGGGQESTDAIGGKQGRRSDRYATTLRNEIQQKKSQLQKSRSAATLTCLSEVEEDSDIWKSNETSTSSSDGSFTNTYKDHLKEAQAKVLKATSFMRRDLELPGNEVAPGQLPKKPGPVYGQVTRIGGRKRFPMDKKIHSFSEPDKINEVGVEDKAAGCFVDRYKFFEGSFKPVLQKPIPKQSLLSPTEDQDERKTRLTGNSKSIHLAPLKHSKSSHSDLNTEEQQRLGTFAEYEATWNMQKKPVERRATSRYRSAENILDSGLEESNSTVCVHERSRSSPSTDFYGQKIPLPPRKSPVESPPEAKDQQEALIISVSEREHGLLNISEPLESITLNVLENDVAPLSSNQKPRLARYPPPFSSHHLQVPISEQQLPKNKSHELQRSVQPKQPETTCPFRASQEVRVQTSSPEPTQGPCPSEHLERDKCPTSEDNRRSDTEGMLSHTLRLSGHSFISPKQNIDLTVTSASRTRSPSPQFSPQRLTDEPHATVQKKDPCSSKMEETSEPNTAGRKVPIQIVGTENGSERENRNYLPHGESSGGSEVPKTGQLKNLDSPEQSKSLFIAYTRLDPSRNAERQTDEMVLDNKERVRSNGVGEHSEEDLKREELARDIMGKDKSLVDILDQSKMKTTMDLMEGIFPQGEQLLEGAQQRRKAASKQTSPKNTQQRVEDNLASSVSLVNSSSYYSTSAPKAELLIKMKDMQEHMEEQDSEDELDYDLSNKKQELIDSLSKKLHVLREARESLQEDVQDNNVLGEEVEATVQTVCKPNELEKFRIFVGDLDKVVSLLLSLSGRLARVENALNNLEKGTLADEKHTLTEKRKLLIRQHEDAKELKENLDRRERLVYEILASHLNEERLADYRHFVKMKSVLIIEQRKLEDKIKLGEEQLKCLKDSLPLDQRLLY</sequence>
<dbReference type="PROSITE" id="PS51306">
    <property type="entry name" value="ASD1"/>
    <property type="match status" value="1"/>
</dbReference>
<feature type="region of interest" description="Disordered" evidence="11">
    <location>
        <begin position="944"/>
        <end position="985"/>
    </location>
</feature>
<comment type="subcellular location">
    <subcellularLocation>
        <location evidence="1">Cytoplasm</location>
        <location evidence="1">Cytoskeleton</location>
    </subcellularLocation>
</comment>
<dbReference type="OrthoDB" id="10063560at2759"/>
<keyword evidence="7 9" id="KW-0009">Actin-binding</keyword>
<dbReference type="RefSeq" id="XP_016407831.1">
    <property type="nucleotide sequence ID" value="XM_016552345.1"/>
</dbReference>
<feature type="region of interest" description="Disordered" evidence="11">
    <location>
        <begin position="666"/>
        <end position="697"/>
    </location>
</feature>
<dbReference type="Gene3D" id="6.10.250.3120">
    <property type="match status" value="1"/>
</dbReference>
<evidence type="ECO:0000256" key="5">
    <source>
        <dbReference type="ARBA" id="ARBA00022553"/>
    </source>
</evidence>
<dbReference type="Pfam" id="PF08687">
    <property type="entry name" value="ASD2"/>
    <property type="match status" value="1"/>
</dbReference>
<dbReference type="KEGG" id="srx:107740069"/>
<reference evidence="15" key="2">
    <citation type="submission" date="2025-09" db="UniProtKB">
        <authorList>
            <consortium name="Ensembl"/>
        </authorList>
    </citation>
    <scope>IDENTIFICATION</scope>
</reference>
<dbReference type="PANTHER" id="PTHR15012:SF38">
    <property type="entry name" value="PROTEIN SHROOM2-LIKE ISOFORM X1"/>
    <property type="match status" value="1"/>
</dbReference>
<dbReference type="PROSITE" id="PS51307">
    <property type="entry name" value="ASD2"/>
    <property type="match status" value="1"/>
</dbReference>
<evidence type="ECO:0000256" key="10">
    <source>
        <dbReference type="SAM" id="Coils"/>
    </source>
</evidence>
<evidence type="ECO:0000313" key="16">
    <source>
        <dbReference type="Proteomes" id="UP000472270"/>
    </source>
</evidence>
<dbReference type="InterPro" id="IPR036034">
    <property type="entry name" value="PDZ_sf"/>
</dbReference>
<dbReference type="GO" id="GO:0043296">
    <property type="term" value="C:apical junction complex"/>
    <property type="evidence" value="ECO:0007669"/>
    <property type="project" value="TreeGrafter"/>
</dbReference>
<feature type="region of interest" description="Disordered" evidence="11">
    <location>
        <begin position="524"/>
        <end position="642"/>
    </location>
</feature>
<dbReference type="InterPro" id="IPR014799">
    <property type="entry name" value="ASD2_dom"/>
</dbReference>
<dbReference type="GeneID" id="107740069"/>
<feature type="compositionally biased region" description="Polar residues" evidence="11">
    <location>
        <begin position="1333"/>
        <end position="1343"/>
    </location>
</feature>
<dbReference type="GO" id="GO:0005874">
    <property type="term" value="C:microtubule"/>
    <property type="evidence" value="ECO:0007669"/>
    <property type="project" value="UniProtKB-KW"/>
</dbReference>
<evidence type="ECO:0000256" key="9">
    <source>
        <dbReference type="PROSITE-ProRule" id="PRU00637"/>
    </source>
</evidence>
<feature type="compositionally biased region" description="Basic and acidic residues" evidence="11">
    <location>
        <begin position="1097"/>
        <end position="1115"/>
    </location>
</feature>
<dbReference type="InterPro" id="IPR014800">
    <property type="entry name" value="ASD1_dom"/>
</dbReference>
<dbReference type="PROSITE" id="PS50106">
    <property type="entry name" value="PDZ"/>
    <property type="match status" value="1"/>
</dbReference>
<evidence type="ECO:0000256" key="6">
    <source>
        <dbReference type="ARBA" id="ARBA00022701"/>
    </source>
</evidence>
<dbReference type="GO" id="GO:0051015">
    <property type="term" value="F:actin filament binding"/>
    <property type="evidence" value="ECO:0007669"/>
    <property type="project" value="InterPro"/>
</dbReference>
<evidence type="ECO:0000256" key="8">
    <source>
        <dbReference type="ARBA" id="ARBA00023212"/>
    </source>
</evidence>
<feature type="domain" description="ASD1" evidence="13">
    <location>
        <begin position="759"/>
        <end position="828"/>
    </location>
</feature>
<feature type="domain" description="ASD2" evidence="14">
    <location>
        <begin position="1282"/>
        <end position="1573"/>
    </location>
</feature>
<dbReference type="Gene3D" id="2.30.42.10">
    <property type="match status" value="1"/>
</dbReference>
<dbReference type="Pfam" id="PF00595">
    <property type="entry name" value="PDZ"/>
    <property type="match status" value="1"/>
</dbReference>
<dbReference type="Proteomes" id="UP000472270">
    <property type="component" value="Unassembled WGS sequence"/>
</dbReference>
<gene>
    <name evidence="15" type="primary">LOC107740069</name>
</gene>
<evidence type="ECO:0000256" key="11">
    <source>
        <dbReference type="SAM" id="MobiDB-lite"/>
    </source>
</evidence>
<evidence type="ECO:0000259" key="12">
    <source>
        <dbReference type="PROSITE" id="PS50106"/>
    </source>
</evidence>
<keyword evidence="10" id="KW-0175">Coiled coil</keyword>
<dbReference type="Pfam" id="PF08688">
    <property type="entry name" value="ASD1"/>
    <property type="match status" value="2"/>
</dbReference>
<feature type="region of interest" description="Disordered" evidence="11">
    <location>
        <begin position="1324"/>
        <end position="1346"/>
    </location>
</feature>
<dbReference type="InterPro" id="IPR027685">
    <property type="entry name" value="Shroom_fam"/>
</dbReference>
<proteinExistence type="inferred from homology"/>
<feature type="compositionally biased region" description="Polar residues" evidence="11">
    <location>
        <begin position="1061"/>
        <end position="1070"/>
    </location>
</feature>
<dbReference type="GO" id="GO:0007015">
    <property type="term" value="P:actin filament organization"/>
    <property type="evidence" value="ECO:0007669"/>
    <property type="project" value="TreeGrafter"/>
</dbReference>
<dbReference type="GO" id="GO:0030864">
    <property type="term" value="C:cortical actin cytoskeleton"/>
    <property type="evidence" value="ECO:0007669"/>
    <property type="project" value="TreeGrafter"/>
</dbReference>
<evidence type="ECO:0000259" key="14">
    <source>
        <dbReference type="PROSITE" id="PS51307"/>
    </source>
</evidence>
<dbReference type="FunFam" id="2.30.42.10:FF:000100">
    <property type="entry name" value="Shroom family member 2"/>
    <property type="match status" value="1"/>
</dbReference>
<reference evidence="15" key="1">
    <citation type="submission" date="2025-08" db="UniProtKB">
        <authorList>
            <consortium name="Ensembl"/>
        </authorList>
    </citation>
    <scope>IDENTIFICATION</scope>
</reference>
<dbReference type="GO" id="GO:0016324">
    <property type="term" value="C:apical plasma membrane"/>
    <property type="evidence" value="ECO:0007669"/>
    <property type="project" value="TreeGrafter"/>
</dbReference>
<evidence type="ECO:0000259" key="13">
    <source>
        <dbReference type="PROSITE" id="PS51306"/>
    </source>
</evidence>
<feature type="region of interest" description="Disordered" evidence="11">
    <location>
        <begin position="149"/>
        <end position="182"/>
    </location>
</feature>
<feature type="compositionally biased region" description="Polar residues" evidence="11">
    <location>
        <begin position="1080"/>
        <end position="1089"/>
    </location>
</feature>
<dbReference type="Ensembl" id="ENSSRHT00000012476.1">
    <property type="protein sequence ID" value="ENSSRHP00000012025.1"/>
    <property type="gene ID" value="ENSSRHG00000006897.1"/>
</dbReference>
<evidence type="ECO:0000256" key="4">
    <source>
        <dbReference type="ARBA" id="ARBA00022490"/>
    </source>
</evidence>
<feature type="domain" description="PDZ" evidence="12">
    <location>
        <begin position="66"/>
        <end position="147"/>
    </location>
</feature>
<organism evidence="15 16">
    <name type="scientific">Sinocyclocheilus rhinocerous</name>
    <dbReference type="NCBI Taxonomy" id="307959"/>
    <lineage>
        <taxon>Eukaryota</taxon>
        <taxon>Metazoa</taxon>
        <taxon>Chordata</taxon>
        <taxon>Craniata</taxon>
        <taxon>Vertebrata</taxon>
        <taxon>Euteleostomi</taxon>
        <taxon>Actinopterygii</taxon>
        <taxon>Neopterygii</taxon>
        <taxon>Teleostei</taxon>
        <taxon>Ostariophysi</taxon>
        <taxon>Cypriniformes</taxon>
        <taxon>Cyprinidae</taxon>
        <taxon>Cyprininae</taxon>
        <taxon>Sinocyclocheilus</taxon>
    </lineage>
</organism>
<feature type="region of interest" description="Disordered" evidence="11">
    <location>
        <begin position="859"/>
        <end position="900"/>
    </location>
</feature>
<dbReference type="SMART" id="SM00228">
    <property type="entry name" value="PDZ"/>
    <property type="match status" value="1"/>
</dbReference>
<name>A0A673GI48_9TELE</name>
<accession>A0A673GI48</accession>
<protein>
    <submittedName>
        <fullName evidence="15">Protein Shroom2-like</fullName>
    </submittedName>
</protein>
<feature type="region of interest" description="Disordered" evidence="11">
    <location>
        <begin position="1142"/>
        <end position="1234"/>
    </location>
</feature>
<feature type="coiled-coil region" evidence="10">
    <location>
        <begin position="1368"/>
        <end position="1423"/>
    </location>
</feature>
<dbReference type="SUPFAM" id="SSF50156">
    <property type="entry name" value="PDZ domain-like"/>
    <property type="match status" value="1"/>
</dbReference>
<feature type="region of interest" description="Disordered" evidence="11">
    <location>
        <begin position="394"/>
        <end position="413"/>
    </location>
</feature>
<feature type="compositionally biased region" description="Basic and acidic residues" evidence="11">
    <location>
        <begin position="605"/>
        <end position="617"/>
    </location>
</feature>
<evidence type="ECO:0000256" key="2">
    <source>
        <dbReference type="ARBA" id="ARBA00006469"/>
    </source>
</evidence>
<keyword evidence="3" id="KW-0217">Developmental protein</keyword>
<evidence type="ECO:0000313" key="15">
    <source>
        <dbReference type="Ensembl" id="ENSSRHP00000012025.1"/>
    </source>
</evidence>
<feature type="region of interest" description="Disordered" evidence="11">
    <location>
        <begin position="473"/>
        <end position="498"/>
    </location>
</feature>
<keyword evidence="5" id="KW-0597">Phosphoprotein</keyword>
<evidence type="ECO:0000256" key="7">
    <source>
        <dbReference type="ARBA" id="ARBA00023203"/>
    </source>
</evidence>
<dbReference type="GO" id="GO:0005912">
    <property type="term" value="C:adherens junction"/>
    <property type="evidence" value="ECO:0007669"/>
    <property type="project" value="TreeGrafter"/>
</dbReference>
<feature type="compositionally biased region" description="Polar residues" evidence="11">
    <location>
        <begin position="1225"/>
        <end position="1234"/>
    </location>
</feature>
<keyword evidence="4" id="KW-0963">Cytoplasm</keyword>
<keyword evidence="8" id="KW-0206">Cytoskeleton</keyword>
<feature type="region of interest" description="Disordered" evidence="11">
    <location>
        <begin position="1050"/>
        <end position="1116"/>
    </location>
</feature>
<evidence type="ECO:0000256" key="3">
    <source>
        <dbReference type="ARBA" id="ARBA00022473"/>
    </source>
</evidence>
<feature type="compositionally biased region" description="Polar residues" evidence="11">
    <location>
        <begin position="572"/>
        <end position="604"/>
    </location>
</feature>
<dbReference type="InterPro" id="IPR001478">
    <property type="entry name" value="PDZ"/>
</dbReference>
<dbReference type="CDD" id="cd06750">
    <property type="entry name" value="PDZ_shroom2_3_4-like"/>
    <property type="match status" value="1"/>
</dbReference>
<feature type="region of interest" description="Disordered" evidence="11">
    <location>
        <begin position="337"/>
        <end position="356"/>
    </location>
</feature>
<evidence type="ECO:0000256" key="1">
    <source>
        <dbReference type="ARBA" id="ARBA00004245"/>
    </source>
</evidence>
<feature type="coiled-coil region" evidence="10">
    <location>
        <begin position="1464"/>
        <end position="1520"/>
    </location>
</feature>
<feature type="compositionally biased region" description="Polar residues" evidence="11">
    <location>
        <begin position="1142"/>
        <end position="1158"/>
    </location>
</feature>
<feature type="compositionally biased region" description="Basic and acidic residues" evidence="11">
    <location>
        <begin position="1159"/>
        <end position="1179"/>
    </location>
</feature>